<sequence>MCGLTNGENLLRLKECLRGEAWRAVYGRLLHPDNVPGAIEALRRRFGKTDRILEATAQQIRNLEPPRLERPLSVVDFALALDNLLATVKACGISDFEHNRPLLKELEKKLPPIMRHNWGGFVKGNPMPTLEEFSRWVNNEADNSNSLMEDYDDRHEKDVSKSRM</sequence>
<dbReference type="Pfam" id="PF03564">
    <property type="entry name" value="DUF1759"/>
    <property type="match status" value="1"/>
</dbReference>
<protein>
    <submittedName>
        <fullName evidence="2">Uncharacterized protein</fullName>
    </submittedName>
</protein>
<dbReference type="EnsemblMetazoa" id="AATE015441-RA">
    <property type="protein sequence ID" value="AATE015441-PA.1"/>
    <property type="gene ID" value="AATE015441"/>
</dbReference>
<accession>A0A182JCD3</accession>
<feature type="compositionally biased region" description="Basic and acidic residues" evidence="1">
    <location>
        <begin position="152"/>
        <end position="164"/>
    </location>
</feature>
<dbReference type="InterPro" id="IPR005312">
    <property type="entry name" value="DUF1759"/>
</dbReference>
<dbReference type="STRING" id="41427.A0A182JCD3"/>
<organism evidence="2">
    <name type="scientific">Anopheles atroparvus</name>
    <name type="common">European mosquito</name>
    <dbReference type="NCBI Taxonomy" id="41427"/>
    <lineage>
        <taxon>Eukaryota</taxon>
        <taxon>Metazoa</taxon>
        <taxon>Ecdysozoa</taxon>
        <taxon>Arthropoda</taxon>
        <taxon>Hexapoda</taxon>
        <taxon>Insecta</taxon>
        <taxon>Pterygota</taxon>
        <taxon>Neoptera</taxon>
        <taxon>Endopterygota</taxon>
        <taxon>Diptera</taxon>
        <taxon>Nematocera</taxon>
        <taxon>Culicoidea</taxon>
        <taxon>Culicidae</taxon>
        <taxon>Anophelinae</taxon>
        <taxon>Anopheles</taxon>
    </lineage>
</organism>
<name>A0A182JCD3_ANOAO</name>
<feature type="region of interest" description="Disordered" evidence="1">
    <location>
        <begin position="144"/>
        <end position="164"/>
    </location>
</feature>
<dbReference type="VEuPathDB" id="VectorBase:AATE015441"/>
<evidence type="ECO:0000313" key="2">
    <source>
        <dbReference type="EnsemblMetazoa" id="AATE015441-PA.1"/>
    </source>
</evidence>
<evidence type="ECO:0000256" key="1">
    <source>
        <dbReference type="SAM" id="MobiDB-lite"/>
    </source>
</evidence>
<reference evidence="2" key="1">
    <citation type="submission" date="2022-08" db="UniProtKB">
        <authorList>
            <consortium name="EnsemblMetazoa"/>
        </authorList>
    </citation>
    <scope>IDENTIFICATION</scope>
    <source>
        <strain evidence="2">EBRO</strain>
    </source>
</reference>
<dbReference type="EMBL" id="AXCP01009806">
    <property type="status" value="NOT_ANNOTATED_CDS"/>
    <property type="molecule type" value="Genomic_DNA"/>
</dbReference>
<dbReference type="AlphaFoldDB" id="A0A182JCD3"/>
<proteinExistence type="predicted"/>